<keyword evidence="2" id="KW-1185">Reference proteome</keyword>
<protein>
    <submittedName>
        <fullName evidence="1">Uncharacterized protein</fullName>
    </submittedName>
</protein>
<accession>A0A8H6L4G4</accession>
<dbReference type="OrthoDB" id="10627344at2759"/>
<organism evidence="1 2">
    <name type="scientific">Letharia columbiana</name>
    <dbReference type="NCBI Taxonomy" id="112416"/>
    <lineage>
        <taxon>Eukaryota</taxon>
        <taxon>Fungi</taxon>
        <taxon>Dikarya</taxon>
        <taxon>Ascomycota</taxon>
        <taxon>Pezizomycotina</taxon>
        <taxon>Lecanoromycetes</taxon>
        <taxon>OSLEUM clade</taxon>
        <taxon>Lecanoromycetidae</taxon>
        <taxon>Lecanorales</taxon>
        <taxon>Lecanorineae</taxon>
        <taxon>Parmeliaceae</taxon>
        <taxon>Letharia</taxon>
    </lineage>
</organism>
<reference evidence="1 2" key="1">
    <citation type="journal article" date="2020" name="Genomics">
        <title>Complete, high-quality genomes from long-read metagenomic sequencing of two wolf lichen thalli reveals enigmatic genome architecture.</title>
        <authorList>
            <person name="McKenzie S.K."/>
            <person name="Walston R.F."/>
            <person name="Allen J.L."/>
        </authorList>
    </citation>
    <scope>NUCLEOTIDE SEQUENCE [LARGE SCALE GENOMIC DNA]</scope>
    <source>
        <strain evidence="1">WasteWater2</strain>
    </source>
</reference>
<name>A0A8H6L4G4_9LECA</name>
<evidence type="ECO:0000313" key="2">
    <source>
        <dbReference type="Proteomes" id="UP000578531"/>
    </source>
</evidence>
<evidence type="ECO:0000313" key="1">
    <source>
        <dbReference type="EMBL" id="KAF6235260.1"/>
    </source>
</evidence>
<dbReference type="AlphaFoldDB" id="A0A8H6L4G4"/>
<dbReference type="EMBL" id="JACCJC010000025">
    <property type="protein sequence ID" value="KAF6235260.1"/>
    <property type="molecule type" value="Genomic_DNA"/>
</dbReference>
<proteinExistence type="predicted"/>
<dbReference type="RefSeq" id="XP_037164631.1">
    <property type="nucleotide sequence ID" value="XM_037308365.1"/>
</dbReference>
<gene>
    <name evidence="1" type="ORF">HO173_006454</name>
</gene>
<comment type="caution">
    <text evidence="1">The sequence shown here is derived from an EMBL/GenBank/DDBJ whole genome shotgun (WGS) entry which is preliminary data.</text>
</comment>
<dbReference type="GeneID" id="59288115"/>
<sequence>MEQPACIDVHRIPARGVAGKIQIYDTRFSKNYPYALDKKTADLEAFLGHVPDLRSVDDTINLKHRYLFNHELSNTAVPKGWKGMYLVYKCRESCIGSRYALPRYQQLKKDALVHGDAFVL</sequence>
<dbReference type="Proteomes" id="UP000578531">
    <property type="component" value="Unassembled WGS sequence"/>
</dbReference>